<evidence type="ECO:0000256" key="8">
    <source>
        <dbReference type="SAM" id="Phobius"/>
    </source>
</evidence>
<dbReference type="InterPro" id="IPR040845">
    <property type="entry name" value="Arnt_C"/>
</dbReference>
<dbReference type="EMBL" id="CP010554">
    <property type="protein sequence ID" value="AJP49639.1"/>
    <property type="molecule type" value="Genomic_DNA"/>
</dbReference>
<dbReference type="GO" id="GO:0010041">
    <property type="term" value="P:response to iron(III) ion"/>
    <property type="evidence" value="ECO:0007669"/>
    <property type="project" value="TreeGrafter"/>
</dbReference>
<dbReference type="Pfam" id="PF18583">
    <property type="entry name" value="Arnt_C"/>
    <property type="match status" value="1"/>
</dbReference>
<dbReference type="GO" id="GO:0016763">
    <property type="term" value="F:pentosyltransferase activity"/>
    <property type="evidence" value="ECO:0007669"/>
    <property type="project" value="TreeGrafter"/>
</dbReference>
<feature type="transmembrane region" description="Helical" evidence="8">
    <location>
        <begin position="203"/>
        <end position="224"/>
    </location>
</feature>
<accession>A0A0C5JCZ0</accession>
<dbReference type="PATRIC" id="fig|1565605.3.peg.2516"/>
<feature type="transmembrane region" description="Helical" evidence="8">
    <location>
        <begin position="162"/>
        <end position="191"/>
    </location>
</feature>
<sequence length="550" mass="61470">MLLVFLIFAVFWFGSLDYRRLIDPDEGRYAEIPREMVVSGDWLTPRLNDLKYFEKPPLQYWATAIAYTLFGEHHWTARLWSALTGFMGILFTIFAVARLFNPATGWIAGAVIASSLLWNLIGHVNTLDMGVSAFLAAAIFALCLAQRDDATPLESRRWQDGAWVLLALATLSKGLIGIVLPAATVVLYALWQHDLNLVSRIRPWRGLVILLLITAPWFIVVSFVNPEFANFFFIHEHLQRFLTKVHHRYEPMWYFIPILLIGMLPWLGSLLPGIKAGFGEDASKRFQPQRFLLVWVVLVFVFFSISDSKLPSYILPLFPALATLVALHLNSPVTAPRRIGDALFAGGIGLVGLCFVPLVSHRADTLEMEAIYRLYQPWLYAAAALFAVGGVAAFFLARKHSLAAIGALAAASFCSGQAIILGHDAFGVVNSAHDVALAVRAQVPPGVPFYSVNTYDQSFQFYLQRTTTMVDYKDELGFGIRQEPQKFIPDIASFAIVWRQTPVAWALMPPDTWAHLKAQGLPMVEVARDLRRVIVRKDVSSSPRLEGAKP</sequence>
<feature type="transmembrane region" description="Helical" evidence="8">
    <location>
        <begin position="82"/>
        <end position="100"/>
    </location>
</feature>
<comment type="subcellular location">
    <subcellularLocation>
        <location evidence="1">Cell membrane</location>
        <topology evidence="1">Multi-pass membrane protein</topology>
    </subcellularLocation>
</comment>
<keyword evidence="12" id="KW-1185">Reference proteome</keyword>
<feature type="domain" description="Aminoarabinose transferase C-terminal" evidence="10">
    <location>
        <begin position="436"/>
        <end position="537"/>
    </location>
</feature>
<evidence type="ECO:0000256" key="3">
    <source>
        <dbReference type="ARBA" id="ARBA00022676"/>
    </source>
</evidence>
<feature type="transmembrane region" description="Helical" evidence="8">
    <location>
        <begin position="106"/>
        <end position="122"/>
    </location>
</feature>
<dbReference type="Proteomes" id="UP000061603">
    <property type="component" value="Chromosome"/>
</dbReference>
<keyword evidence="3" id="KW-0328">Glycosyltransferase</keyword>
<keyword evidence="2" id="KW-1003">Cell membrane</keyword>
<dbReference type="Pfam" id="PF13231">
    <property type="entry name" value="PMT_2"/>
    <property type="match status" value="1"/>
</dbReference>
<reference evidence="11 12" key="1">
    <citation type="journal article" date="2015" name="Genome Announc.">
        <title>Complete Genome Sequence of a Novel Bacterium within the Family Rhodocyclaceae That Degrades Polycyclic Aromatic Hydrocarbons.</title>
        <authorList>
            <person name="Singleton D.R."/>
            <person name="Dickey A.N."/>
            <person name="Scholl E.H."/>
            <person name="Wright F.A."/>
            <person name="Aitken M.D."/>
        </authorList>
    </citation>
    <scope>NUCLEOTIDE SEQUENCE [LARGE SCALE GENOMIC DNA]</scope>
    <source>
        <strain evidence="12">PG1-Ca6</strain>
    </source>
</reference>
<dbReference type="InterPro" id="IPR038731">
    <property type="entry name" value="RgtA/B/C-like"/>
</dbReference>
<evidence type="ECO:0000313" key="12">
    <source>
        <dbReference type="Proteomes" id="UP000061603"/>
    </source>
</evidence>
<keyword evidence="4" id="KW-0808">Transferase</keyword>
<feature type="transmembrane region" description="Helical" evidence="8">
    <location>
        <begin position="312"/>
        <end position="330"/>
    </location>
</feature>
<evidence type="ECO:0000256" key="1">
    <source>
        <dbReference type="ARBA" id="ARBA00004651"/>
    </source>
</evidence>
<protein>
    <recommendedName>
        <fullName evidence="13">Glycosyltransferase RgtA/B/C/D-like domain-containing protein</fullName>
    </recommendedName>
</protein>
<evidence type="ECO:0000256" key="4">
    <source>
        <dbReference type="ARBA" id="ARBA00022679"/>
    </source>
</evidence>
<gene>
    <name evidence="11" type="ORF">PG1C_11830</name>
</gene>
<evidence type="ECO:0000256" key="6">
    <source>
        <dbReference type="ARBA" id="ARBA00022989"/>
    </source>
</evidence>
<organism evidence="11 12">
    <name type="scientific">Rugosibacter aromaticivorans</name>
    <dbReference type="NCBI Taxonomy" id="1565605"/>
    <lineage>
        <taxon>Bacteria</taxon>
        <taxon>Pseudomonadati</taxon>
        <taxon>Pseudomonadota</taxon>
        <taxon>Betaproteobacteria</taxon>
        <taxon>Nitrosomonadales</taxon>
        <taxon>Sterolibacteriaceae</taxon>
        <taxon>Rugosibacter</taxon>
    </lineage>
</organism>
<feature type="transmembrane region" description="Helical" evidence="8">
    <location>
        <begin position="291"/>
        <end position="306"/>
    </location>
</feature>
<feature type="transmembrane region" description="Helical" evidence="8">
    <location>
        <begin position="379"/>
        <end position="397"/>
    </location>
</feature>
<dbReference type="GO" id="GO:0009103">
    <property type="term" value="P:lipopolysaccharide biosynthetic process"/>
    <property type="evidence" value="ECO:0007669"/>
    <property type="project" value="UniProtKB-ARBA"/>
</dbReference>
<proteinExistence type="predicted"/>
<evidence type="ECO:0000256" key="5">
    <source>
        <dbReference type="ARBA" id="ARBA00022692"/>
    </source>
</evidence>
<evidence type="ECO:0008006" key="13">
    <source>
        <dbReference type="Google" id="ProtNLM"/>
    </source>
</evidence>
<feature type="domain" description="Glycosyltransferase RgtA/B/C/D-like" evidence="9">
    <location>
        <begin position="55"/>
        <end position="219"/>
    </location>
</feature>
<evidence type="ECO:0000313" key="11">
    <source>
        <dbReference type="EMBL" id="AJP49639.1"/>
    </source>
</evidence>
<feature type="transmembrane region" description="Helical" evidence="8">
    <location>
        <begin position="342"/>
        <end position="359"/>
    </location>
</feature>
<dbReference type="HOGENOM" id="CLU_019200_0_0_4"/>
<keyword evidence="6 8" id="KW-1133">Transmembrane helix</keyword>
<evidence type="ECO:0000259" key="10">
    <source>
        <dbReference type="Pfam" id="PF18583"/>
    </source>
</evidence>
<dbReference type="PANTHER" id="PTHR33908">
    <property type="entry name" value="MANNOSYLTRANSFERASE YKCB-RELATED"/>
    <property type="match status" value="1"/>
</dbReference>
<evidence type="ECO:0000256" key="2">
    <source>
        <dbReference type="ARBA" id="ARBA00022475"/>
    </source>
</evidence>
<dbReference type="GO" id="GO:0005886">
    <property type="term" value="C:plasma membrane"/>
    <property type="evidence" value="ECO:0007669"/>
    <property type="project" value="UniProtKB-SubCell"/>
</dbReference>
<evidence type="ECO:0000256" key="7">
    <source>
        <dbReference type="ARBA" id="ARBA00023136"/>
    </source>
</evidence>
<dbReference type="KEGG" id="rbu:PG1C_11830"/>
<name>A0A0C5JCZ0_9PROT</name>
<dbReference type="AlphaFoldDB" id="A0A0C5JCZ0"/>
<dbReference type="PANTHER" id="PTHR33908:SF3">
    <property type="entry name" value="UNDECAPRENYL PHOSPHATE-ALPHA-4-AMINO-4-DEOXY-L-ARABINOSE ARABINOSYL TRANSFERASE"/>
    <property type="match status" value="1"/>
</dbReference>
<evidence type="ECO:0000259" key="9">
    <source>
        <dbReference type="Pfam" id="PF13231"/>
    </source>
</evidence>
<feature type="transmembrane region" description="Helical" evidence="8">
    <location>
        <begin position="129"/>
        <end position="147"/>
    </location>
</feature>
<dbReference type="STRING" id="1565605.PG1C_11830"/>
<keyword evidence="5 8" id="KW-0812">Transmembrane</keyword>
<feature type="transmembrane region" description="Helical" evidence="8">
    <location>
        <begin position="252"/>
        <end position="271"/>
    </location>
</feature>
<keyword evidence="7 8" id="KW-0472">Membrane</keyword>
<dbReference type="InterPro" id="IPR050297">
    <property type="entry name" value="LipidA_mod_glycosyltrf_83"/>
</dbReference>